<dbReference type="OrthoDB" id="9814782at2"/>
<sequence length="193" mass="20353">MSDGPFPALPLQGARFEGAVLVEELAPGGQVSIRGDLADTTFAEAVTAQAGCAMPGIWQISGTPERGLLWMSPDELLLLLPRAEAAEAARALQARLDAAAVHALVLDVSDARARFRLTGPHLREVMARLTPADMAPGAFPVGHLRRTRLAQVAAAVVHVAEGDMQVLCFRSVADYTFRLLSGAAAPGAELAYF</sequence>
<reference evidence="1 2" key="1">
    <citation type="submission" date="2016-10" db="EMBL/GenBank/DDBJ databases">
        <authorList>
            <person name="de Groot N.N."/>
        </authorList>
    </citation>
    <scope>NUCLEOTIDE SEQUENCE [LARGE SCALE GENOMIC DNA]</scope>
    <source>
        <strain evidence="1 2">DSM 26424</strain>
    </source>
</reference>
<organism evidence="1 2">
    <name type="scientific">Salipiger marinus</name>
    <dbReference type="NCBI Taxonomy" id="555512"/>
    <lineage>
        <taxon>Bacteria</taxon>
        <taxon>Pseudomonadati</taxon>
        <taxon>Pseudomonadota</taxon>
        <taxon>Alphaproteobacteria</taxon>
        <taxon>Rhodobacterales</taxon>
        <taxon>Roseobacteraceae</taxon>
        <taxon>Salipiger</taxon>
    </lineage>
</organism>
<keyword evidence="2" id="KW-1185">Reference proteome</keyword>
<gene>
    <name evidence="1" type="ORF">SAMN04487993_102271</name>
</gene>
<dbReference type="STRING" id="555512.SAMN04487993_102271"/>
<dbReference type="InterPro" id="IPR007375">
    <property type="entry name" value="SoxG"/>
</dbReference>
<evidence type="ECO:0000313" key="2">
    <source>
        <dbReference type="Proteomes" id="UP000199093"/>
    </source>
</evidence>
<evidence type="ECO:0000313" key="1">
    <source>
        <dbReference type="EMBL" id="SDJ22661.1"/>
    </source>
</evidence>
<dbReference type="Gene3D" id="3.30.1360.120">
    <property type="entry name" value="Probable tRNA modification gtpase trme, domain 1"/>
    <property type="match status" value="1"/>
</dbReference>
<dbReference type="Proteomes" id="UP000199093">
    <property type="component" value="Unassembled WGS sequence"/>
</dbReference>
<accession>A0A1G8S0G9</accession>
<dbReference type="SUPFAM" id="SSF103025">
    <property type="entry name" value="Folate-binding domain"/>
    <property type="match status" value="1"/>
</dbReference>
<name>A0A1G8S0G9_9RHOB</name>
<dbReference type="AlphaFoldDB" id="A0A1G8S0G9"/>
<dbReference type="InterPro" id="IPR027266">
    <property type="entry name" value="TrmE/GcvT-like"/>
</dbReference>
<dbReference type="Gene3D" id="3.30.70.1520">
    <property type="entry name" value="Heterotetrameric sarcosine oxidase"/>
    <property type="match status" value="1"/>
</dbReference>
<dbReference type="EMBL" id="FNEJ01000022">
    <property type="protein sequence ID" value="SDJ22661.1"/>
    <property type="molecule type" value="Genomic_DNA"/>
</dbReference>
<protein>
    <submittedName>
        <fullName evidence="1">Sarcosine oxidase subunit gamma</fullName>
    </submittedName>
</protein>
<dbReference type="Pfam" id="PF04268">
    <property type="entry name" value="SoxG"/>
    <property type="match status" value="1"/>
</dbReference>
<dbReference type="RefSeq" id="WP_089850515.1">
    <property type="nucleotide sequence ID" value="NZ_FNEJ01000022.1"/>
</dbReference>
<proteinExistence type="predicted"/>